<reference evidence="1 2" key="1">
    <citation type="journal article" date="2019" name="Nat. Plants">
        <title>Genome sequencing of Musa balbisiana reveals subgenome evolution and function divergence in polyploid bananas.</title>
        <authorList>
            <person name="Yao X."/>
        </authorList>
    </citation>
    <scope>NUCLEOTIDE SEQUENCE [LARGE SCALE GENOMIC DNA]</scope>
    <source>
        <strain evidence="2">cv. DH-PKW</strain>
        <tissue evidence="1">Leaves</tissue>
    </source>
</reference>
<sequence>MFISLFPSSTFQGIAGEKGRRMAWQSDVDERLLHSGIWWTAKGVIFSLHLDLGLTRSNSKAVLVILRTGQAVLTPQPRHKGIYTGVDICQGYSHVIVDKVKYTITKERSKVCPMRSPS</sequence>
<protein>
    <submittedName>
        <fullName evidence="1">Uncharacterized protein</fullName>
    </submittedName>
</protein>
<name>A0A4S8IVT4_MUSBA</name>
<gene>
    <name evidence="1" type="ORF">C4D60_Mb10t03740</name>
</gene>
<accession>A0A4S8IVT4</accession>
<comment type="caution">
    <text evidence="1">The sequence shown here is derived from an EMBL/GenBank/DDBJ whole genome shotgun (WGS) entry which is preliminary data.</text>
</comment>
<dbReference type="Proteomes" id="UP000317650">
    <property type="component" value="Chromosome 10"/>
</dbReference>
<evidence type="ECO:0000313" key="1">
    <source>
        <dbReference type="EMBL" id="THU52414.1"/>
    </source>
</evidence>
<dbReference type="EMBL" id="PYDT01000008">
    <property type="protein sequence ID" value="THU52414.1"/>
    <property type="molecule type" value="Genomic_DNA"/>
</dbReference>
<dbReference type="AlphaFoldDB" id="A0A4S8IVT4"/>
<evidence type="ECO:0000313" key="2">
    <source>
        <dbReference type="Proteomes" id="UP000317650"/>
    </source>
</evidence>
<keyword evidence="2" id="KW-1185">Reference proteome</keyword>
<proteinExistence type="predicted"/>
<organism evidence="1 2">
    <name type="scientific">Musa balbisiana</name>
    <name type="common">Banana</name>
    <dbReference type="NCBI Taxonomy" id="52838"/>
    <lineage>
        <taxon>Eukaryota</taxon>
        <taxon>Viridiplantae</taxon>
        <taxon>Streptophyta</taxon>
        <taxon>Embryophyta</taxon>
        <taxon>Tracheophyta</taxon>
        <taxon>Spermatophyta</taxon>
        <taxon>Magnoliopsida</taxon>
        <taxon>Liliopsida</taxon>
        <taxon>Zingiberales</taxon>
        <taxon>Musaceae</taxon>
        <taxon>Musa</taxon>
    </lineage>
</organism>